<keyword evidence="7" id="KW-0464">Manganese</keyword>
<dbReference type="InterPro" id="IPR012160">
    <property type="entry name" value="LtaS-like"/>
</dbReference>
<dbReference type="InterPro" id="IPR050448">
    <property type="entry name" value="OpgB/LTA_synthase_biosynth"/>
</dbReference>
<proteinExistence type="predicted"/>
<dbReference type="AlphaFoldDB" id="F7YW53"/>
<keyword evidence="7" id="KW-0479">Metal-binding</keyword>
<name>F7YW53_9THEM</name>
<reference evidence="11 12" key="1">
    <citation type="submission" date="2010-11" db="EMBL/GenBank/DDBJ databases">
        <title>The complete genome of Thermotoga thermarum DSM 5069.</title>
        <authorList>
            <consortium name="US DOE Joint Genome Institute (JGI-PGF)"/>
            <person name="Lucas S."/>
            <person name="Copeland A."/>
            <person name="Lapidus A."/>
            <person name="Bruce D."/>
            <person name="Goodwin L."/>
            <person name="Pitluck S."/>
            <person name="Kyrpides N."/>
            <person name="Mavromatis K."/>
            <person name="Ivanova N."/>
            <person name="Zeytun A."/>
            <person name="Brettin T."/>
            <person name="Detter J.C."/>
            <person name="Tapia R."/>
            <person name="Han C."/>
            <person name="Land M."/>
            <person name="Hauser L."/>
            <person name="Markowitz V."/>
            <person name="Cheng J.-F."/>
            <person name="Hugenholtz P."/>
            <person name="Woyke T."/>
            <person name="Wu D."/>
            <person name="Spring S."/>
            <person name="Schroeder M."/>
            <person name="Brambilla E."/>
            <person name="Klenk H.-P."/>
            <person name="Eisen J.A."/>
        </authorList>
    </citation>
    <scope>NUCLEOTIDE SEQUENCE [LARGE SCALE GENOMIC DNA]</scope>
    <source>
        <strain evidence="11 12">DSM 5069</strain>
    </source>
</reference>
<evidence type="ECO:0000256" key="1">
    <source>
        <dbReference type="ARBA" id="ARBA00004651"/>
    </source>
</evidence>
<feature type="binding site" evidence="8">
    <location>
        <position position="434"/>
    </location>
    <ligand>
        <name>Mn(2+)</name>
        <dbReference type="ChEBI" id="CHEBI:29035"/>
    </ligand>
</feature>
<dbReference type="HOGENOM" id="CLU_021310_1_1_0"/>
<dbReference type="InterPro" id="IPR017850">
    <property type="entry name" value="Alkaline_phosphatase_core_sf"/>
</dbReference>
<feature type="transmembrane region" description="Helical" evidence="9">
    <location>
        <begin position="30"/>
        <end position="47"/>
    </location>
</feature>
<dbReference type="SUPFAM" id="SSF53649">
    <property type="entry name" value="Alkaline phosphatase-like"/>
    <property type="match status" value="1"/>
</dbReference>
<dbReference type="RefSeq" id="WP_013931765.1">
    <property type="nucleotide sequence ID" value="NC_015707.1"/>
</dbReference>
<feature type="transmembrane region" description="Helical" evidence="9">
    <location>
        <begin position="56"/>
        <end position="73"/>
    </location>
</feature>
<evidence type="ECO:0000313" key="12">
    <source>
        <dbReference type="Proteomes" id="UP000006804"/>
    </source>
</evidence>
<sequence precursor="true">MSFGYTTLFLTISLAKTFVFYAFLPRFFNITMFVSTVFWCVLFYLIFSHLLKGKEYVLYCIISVAIVVDFLYFKNFGNMPSLRHLSLLPQLGKVRSSVKHSVDFACLFFLADLAPLWFLDRRRYKKFVKNSPHIIRKDLLLLIFMCLGFAWLPLIVEKPKPNQVFARYGLIAYHSYDVVWSIFGRDQKSLELVIFERFEQGKRYRGVAKGKNLIVIQLESFQSFLIGFHYNDQEVTPNLNRIVSQSIYFENYYQQAGCGNTADAEFVSLTSLHVPGNEVAYEVYADKTLEALPAILRNHGYETIAFHGNTGWFWNRKKIYPNLGFDKFYSLEELNNDEIFGLGLSDLSLYKQAIEIIKRSNKPFFAFIVTLSSHTPFLIPEQYKMLTLDHKHEGTIFGNYLQSVHYADYALGWFIEELKKEGIYENSIIVLYGDHAGIQPFVKENAEIMKEVLGKEYDYAEAFRVPLVIHIPKLSLNLRVQTIGGQVDFLPTMLNLLGIDADQSKMVGKDLLNCSESFVALRYQVPDGSFIDERRYFMVSPDGFLQNSFAYDRILEKPLPYYECLDGYKKAIQQIELSRAILKEHR</sequence>
<evidence type="ECO:0000256" key="6">
    <source>
        <dbReference type="PIRSR" id="PIRSR005091-1"/>
    </source>
</evidence>
<evidence type="ECO:0000256" key="4">
    <source>
        <dbReference type="ARBA" id="ARBA00022989"/>
    </source>
</evidence>
<dbReference type="CDD" id="cd16015">
    <property type="entry name" value="LTA_synthase"/>
    <property type="match status" value="1"/>
</dbReference>
<evidence type="ECO:0000256" key="9">
    <source>
        <dbReference type="SAM" id="Phobius"/>
    </source>
</evidence>
<dbReference type="Proteomes" id="UP000006804">
    <property type="component" value="Chromosome"/>
</dbReference>
<feature type="transmembrane region" description="Helical" evidence="9">
    <location>
        <begin position="101"/>
        <end position="119"/>
    </location>
</feature>
<dbReference type="KEGG" id="tta:Theth_0447"/>
<keyword evidence="4 9" id="KW-1133">Transmembrane helix</keyword>
<evidence type="ECO:0000259" key="10">
    <source>
        <dbReference type="Pfam" id="PF00884"/>
    </source>
</evidence>
<feature type="binding site" evidence="8">
    <location>
        <position position="219"/>
    </location>
    <ligand>
        <name>Mn(2+)</name>
        <dbReference type="ChEBI" id="CHEBI:29035"/>
    </ligand>
</feature>
<protein>
    <submittedName>
        <fullName evidence="11">Sulfatase</fullName>
    </submittedName>
</protein>
<gene>
    <name evidence="11" type="ORF">Theth_0447</name>
</gene>
<accession>F7YW53</accession>
<keyword evidence="5 9" id="KW-0472">Membrane</keyword>
<dbReference type="EMBL" id="CP002351">
    <property type="protein sequence ID" value="AEH50542.1"/>
    <property type="molecule type" value="Genomic_DNA"/>
</dbReference>
<organism evidence="11 12">
    <name type="scientific">Pseudothermotoga thermarum DSM 5069</name>
    <dbReference type="NCBI Taxonomy" id="688269"/>
    <lineage>
        <taxon>Bacteria</taxon>
        <taxon>Thermotogati</taxon>
        <taxon>Thermotogota</taxon>
        <taxon>Thermotogae</taxon>
        <taxon>Thermotogales</taxon>
        <taxon>Thermotogaceae</taxon>
        <taxon>Pseudothermotoga</taxon>
    </lineage>
</organism>
<dbReference type="STRING" id="688269.Theth_0447"/>
<feature type="transmembrane region" description="Helical" evidence="9">
    <location>
        <begin position="139"/>
        <end position="156"/>
    </location>
</feature>
<dbReference type="OrthoDB" id="5901192at2"/>
<dbReference type="Gene3D" id="3.40.720.10">
    <property type="entry name" value="Alkaline Phosphatase, subunit A"/>
    <property type="match status" value="1"/>
</dbReference>
<feature type="binding site" evidence="7">
    <location>
        <position position="374"/>
    </location>
    <ligand>
        <name>substrate</name>
    </ligand>
</feature>
<keyword evidence="12" id="KW-1185">Reference proteome</keyword>
<dbReference type="PANTHER" id="PTHR47371:SF3">
    <property type="entry name" value="PHOSPHOGLYCEROL TRANSFERASE I"/>
    <property type="match status" value="1"/>
</dbReference>
<evidence type="ECO:0000313" key="11">
    <source>
        <dbReference type="EMBL" id="AEH50542.1"/>
    </source>
</evidence>
<dbReference type="InterPro" id="IPR000917">
    <property type="entry name" value="Sulfatase_N"/>
</dbReference>
<dbReference type="Pfam" id="PF00884">
    <property type="entry name" value="Sulfatase"/>
    <property type="match status" value="1"/>
</dbReference>
<dbReference type="PANTHER" id="PTHR47371">
    <property type="entry name" value="LIPOTEICHOIC ACID SYNTHASE"/>
    <property type="match status" value="1"/>
</dbReference>
<feature type="active site" evidence="6">
    <location>
        <position position="261"/>
    </location>
</feature>
<evidence type="ECO:0000256" key="8">
    <source>
        <dbReference type="PIRSR" id="PIRSR005091-3"/>
    </source>
</evidence>
<keyword evidence="3 9" id="KW-0812">Transmembrane</keyword>
<keyword evidence="2" id="KW-1003">Cell membrane</keyword>
<dbReference type="GO" id="GO:0046872">
    <property type="term" value="F:metal ion binding"/>
    <property type="evidence" value="ECO:0007669"/>
    <property type="project" value="UniProtKB-KW"/>
</dbReference>
<feature type="binding site" evidence="8">
    <location>
        <position position="435"/>
    </location>
    <ligand>
        <name>Mn(2+)</name>
        <dbReference type="ChEBI" id="CHEBI:29035"/>
    </ligand>
</feature>
<comment type="subcellular location">
    <subcellularLocation>
        <location evidence="1">Cell membrane</location>
        <topology evidence="1">Multi-pass membrane protein</topology>
    </subcellularLocation>
</comment>
<dbReference type="GO" id="GO:0005886">
    <property type="term" value="C:plasma membrane"/>
    <property type="evidence" value="ECO:0007669"/>
    <property type="project" value="UniProtKB-SubCell"/>
</dbReference>
<dbReference type="PIRSF" id="PIRSF005091">
    <property type="entry name" value="Mmb_sulf_HI1246"/>
    <property type="match status" value="1"/>
</dbReference>
<feature type="transmembrane region" description="Helical" evidence="9">
    <location>
        <begin position="7"/>
        <end position="24"/>
    </location>
</feature>
<evidence type="ECO:0000256" key="3">
    <source>
        <dbReference type="ARBA" id="ARBA00022692"/>
    </source>
</evidence>
<evidence type="ECO:0000256" key="2">
    <source>
        <dbReference type="ARBA" id="ARBA00022475"/>
    </source>
</evidence>
<dbReference type="Gene3D" id="3.30.1120.170">
    <property type="match status" value="1"/>
</dbReference>
<evidence type="ECO:0000256" key="7">
    <source>
        <dbReference type="PIRSR" id="PIRSR005091-2"/>
    </source>
</evidence>
<dbReference type="PATRIC" id="fig|688269.3.peg.457"/>
<feature type="binding site" evidence="8">
    <location>
        <position position="261"/>
    </location>
    <ligand>
        <name>Mn(2+)</name>
        <dbReference type="ChEBI" id="CHEBI:29035"/>
    </ligand>
</feature>
<dbReference type="eggNOG" id="COG1368">
    <property type="taxonomic scope" value="Bacteria"/>
</dbReference>
<evidence type="ECO:0000256" key="5">
    <source>
        <dbReference type="ARBA" id="ARBA00023136"/>
    </source>
</evidence>
<feature type="domain" description="Sulfatase N-terminal" evidence="10">
    <location>
        <begin position="211"/>
        <end position="499"/>
    </location>
</feature>